<proteinExistence type="predicted"/>
<evidence type="ECO:0000313" key="2">
    <source>
        <dbReference type="Proteomes" id="UP001501321"/>
    </source>
</evidence>
<gene>
    <name evidence="1" type="ORF">GCM10023095_30310</name>
</gene>
<comment type="caution">
    <text evidence="1">The sequence shown here is derived from an EMBL/GenBank/DDBJ whole genome shotgun (WGS) entry which is preliminary data.</text>
</comment>
<reference evidence="2" key="1">
    <citation type="journal article" date="2019" name="Int. J. Syst. Evol. Microbiol.">
        <title>The Global Catalogue of Microorganisms (GCM) 10K type strain sequencing project: providing services to taxonomists for standard genome sequencing and annotation.</title>
        <authorList>
            <consortium name="The Broad Institute Genomics Platform"/>
            <consortium name="The Broad Institute Genome Sequencing Center for Infectious Disease"/>
            <person name="Wu L."/>
            <person name="Ma J."/>
        </authorList>
    </citation>
    <scope>NUCLEOTIDE SEQUENCE [LARGE SCALE GENOMIC DNA]</scope>
    <source>
        <strain evidence="2">JCM 32226</strain>
    </source>
</reference>
<protein>
    <submittedName>
        <fullName evidence="1">Uncharacterized protein</fullName>
    </submittedName>
</protein>
<dbReference type="Proteomes" id="UP001501321">
    <property type="component" value="Unassembled WGS sequence"/>
</dbReference>
<name>A0ABP8QJF3_9GAMM</name>
<evidence type="ECO:0000313" key="1">
    <source>
        <dbReference type="EMBL" id="GAA4503640.1"/>
    </source>
</evidence>
<dbReference type="RefSeq" id="WP_345014632.1">
    <property type="nucleotide sequence ID" value="NZ_BAABFC010000025.1"/>
</dbReference>
<keyword evidence="2" id="KW-1185">Reference proteome</keyword>
<accession>A0ABP8QJF3</accession>
<organism evidence="1 2">
    <name type="scientific">Pseudaeromonas paramecii</name>
    <dbReference type="NCBI Taxonomy" id="2138166"/>
    <lineage>
        <taxon>Bacteria</taxon>
        <taxon>Pseudomonadati</taxon>
        <taxon>Pseudomonadota</taxon>
        <taxon>Gammaproteobacteria</taxon>
        <taxon>Aeromonadales</taxon>
        <taxon>Aeromonadaceae</taxon>
        <taxon>Pseudaeromonas</taxon>
    </lineage>
</organism>
<sequence>MPQHWRKGLYLVLCLLGLLAGSQLDGGMSGPWIVLGLWSSIGLWFELDG</sequence>
<dbReference type="EMBL" id="BAABFC010000025">
    <property type="protein sequence ID" value="GAA4503640.1"/>
    <property type="molecule type" value="Genomic_DNA"/>
</dbReference>